<accession>A0A2D2DTS0</accession>
<dbReference type="RefSeq" id="WP_099881351.1">
    <property type="nucleotide sequence ID" value="NZ_CP024608.1"/>
</dbReference>
<dbReference type="InterPro" id="IPR025409">
    <property type="entry name" value="DUF4303"/>
</dbReference>
<dbReference type="KEGG" id="mass:CR152_30585"/>
<sequence length="251" mass="27408">MTTNWSLFHKYAGTKPRQFVEVRDLGTAVWSATGMAETWGTDTLDELASPAAAQARYAALCADAVAAGFTLTRQANVDLNRLDAALLASEIRDGARNAFNAMRAAHPDQTLNAFALISDDSAMTIVPLANSVEALSEDGGGDDILWNPSEWSFFEEGAWLDIAYRMILPYHRDLPNEVDIDALRAWVFGACSAALQQLADEGLFGGAAQRDAVALMFHVTDGDGDDDVIEELNTPASFRRYAAWRATWDKR</sequence>
<evidence type="ECO:0000313" key="1">
    <source>
        <dbReference type="EMBL" id="ATQ78374.1"/>
    </source>
</evidence>
<name>A0A2D2DTS0_9BURK</name>
<dbReference type="OrthoDB" id="2618657at2"/>
<protein>
    <recommendedName>
        <fullName evidence="3">DUF4303 domain-containing protein</fullName>
    </recommendedName>
</protein>
<keyword evidence="2" id="KW-1185">Reference proteome</keyword>
<dbReference type="AlphaFoldDB" id="A0A2D2DTS0"/>
<evidence type="ECO:0000313" key="2">
    <source>
        <dbReference type="Proteomes" id="UP000229897"/>
    </source>
</evidence>
<gene>
    <name evidence="1" type="ORF">CR152_30585</name>
</gene>
<dbReference type="EMBL" id="CP024608">
    <property type="protein sequence ID" value="ATQ78374.1"/>
    <property type="molecule type" value="Genomic_DNA"/>
</dbReference>
<organism evidence="1 2">
    <name type="scientific">Massilia violaceinigra</name>
    <dbReference type="NCBI Taxonomy" id="2045208"/>
    <lineage>
        <taxon>Bacteria</taxon>
        <taxon>Pseudomonadati</taxon>
        <taxon>Pseudomonadota</taxon>
        <taxon>Betaproteobacteria</taxon>
        <taxon>Burkholderiales</taxon>
        <taxon>Oxalobacteraceae</taxon>
        <taxon>Telluria group</taxon>
        <taxon>Massilia</taxon>
    </lineage>
</organism>
<reference evidence="1" key="1">
    <citation type="submission" date="2017-10" db="EMBL/GenBank/DDBJ databases">
        <title>Massilia psychrophilum sp. nov., a novel purple-pigmented bacterium isolated from Tianshan glacier, Xinjiang Municipality, China.</title>
        <authorList>
            <person name="Wang H."/>
        </authorList>
    </citation>
    <scope>NUCLEOTIDE SEQUENCE [LARGE SCALE GENOMIC DNA]</scope>
    <source>
        <strain evidence="1">B2</strain>
    </source>
</reference>
<dbReference type="Proteomes" id="UP000229897">
    <property type="component" value="Chromosome"/>
</dbReference>
<proteinExistence type="predicted"/>
<evidence type="ECO:0008006" key="3">
    <source>
        <dbReference type="Google" id="ProtNLM"/>
    </source>
</evidence>
<dbReference type="Pfam" id="PF14136">
    <property type="entry name" value="DUF4303"/>
    <property type="match status" value="1"/>
</dbReference>